<dbReference type="GO" id="GO:0005783">
    <property type="term" value="C:endoplasmic reticulum"/>
    <property type="evidence" value="ECO:0007669"/>
    <property type="project" value="TreeGrafter"/>
</dbReference>
<dbReference type="EC" id="2.3.1.225" evidence="1"/>
<sequence>MPYLFLYGCVVSTSTITPENLQEHMRSYPYDRILFHPGYVCRTCHTLKPARSKHCSICNDALVLTYSSTVPAKHWAEGTDWAMYFQLWGFAIADDIVVGAVFLLAVLTAPLPFAMLLYHLYLIWSGMTTNESAKWGDWRDDIADGLVFKAKKSEIYPQRHPDADIVEPDIPWPINTDHTLIFTSDGSPPRVGFSLDGECTSITQPGKLGTAPDPRWRRVQRLEDVVNVYDLGFWSNLREALRIRR</sequence>
<dbReference type="PANTHER" id="PTHR22883">
    <property type="entry name" value="ZINC FINGER DHHC DOMAIN CONTAINING PROTEIN"/>
    <property type="match status" value="1"/>
</dbReference>
<dbReference type="GO" id="GO:0019706">
    <property type="term" value="F:protein-cysteine S-palmitoyltransferase activity"/>
    <property type="evidence" value="ECO:0007669"/>
    <property type="project" value="UniProtKB-EC"/>
</dbReference>
<dbReference type="GO" id="GO:0006612">
    <property type="term" value="P:protein targeting to membrane"/>
    <property type="evidence" value="ECO:0007669"/>
    <property type="project" value="TreeGrafter"/>
</dbReference>
<dbReference type="GO" id="GO:0005794">
    <property type="term" value="C:Golgi apparatus"/>
    <property type="evidence" value="ECO:0007669"/>
    <property type="project" value="TreeGrafter"/>
</dbReference>
<dbReference type="InterPro" id="IPR039859">
    <property type="entry name" value="PFA4/ZDH16/20/ERF2-like"/>
</dbReference>
<dbReference type="Proteomes" id="UP000242814">
    <property type="component" value="Unassembled WGS sequence"/>
</dbReference>
<gene>
    <name evidence="3" type="ORF">ACO22_03795</name>
</gene>
<dbReference type="PROSITE" id="PS50216">
    <property type="entry name" value="DHHC"/>
    <property type="match status" value="1"/>
</dbReference>
<dbReference type="VEuPathDB" id="FungiDB:PADG_12461"/>
<feature type="transmembrane region" description="Helical" evidence="2">
    <location>
        <begin position="96"/>
        <end position="124"/>
    </location>
</feature>
<evidence type="ECO:0000256" key="2">
    <source>
        <dbReference type="SAM" id="Phobius"/>
    </source>
</evidence>
<dbReference type="EMBL" id="LZYO01000136">
    <property type="protein sequence ID" value="ODH29207.1"/>
    <property type="molecule type" value="Genomic_DNA"/>
</dbReference>
<dbReference type="AlphaFoldDB" id="A0A1D2JEW9"/>
<dbReference type="PANTHER" id="PTHR22883:SF23">
    <property type="entry name" value="PALMITOYLTRANSFERASE ZDHHC6"/>
    <property type="match status" value="1"/>
</dbReference>
<evidence type="ECO:0000256" key="1">
    <source>
        <dbReference type="ARBA" id="ARBA00012210"/>
    </source>
</evidence>
<keyword evidence="2" id="KW-1133">Transmembrane helix</keyword>
<comment type="caution">
    <text evidence="3">The sequence shown here is derived from an EMBL/GenBank/DDBJ whole genome shotgun (WGS) entry which is preliminary data.</text>
</comment>
<reference evidence="3 4" key="1">
    <citation type="submission" date="2016-06" db="EMBL/GenBank/DDBJ databases">
        <authorList>
            <person name="Kjaerup R.B."/>
            <person name="Dalgaard T.S."/>
            <person name="Juul-Madsen H.R."/>
        </authorList>
    </citation>
    <scope>NUCLEOTIDE SEQUENCE [LARGE SCALE GENOMIC DNA]</scope>
    <source>
        <strain evidence="3 4">Pb300</strain>
    </source>
</reference>
<protein>
    <recommendedName>
        <fullName evidence="1">protein S-acyltransferase</fullName>
        <ecNumber evidence="1">2.3.1.225</ecNumber>
    </recommendedName>
</protein>
<evidence type="ECO:0000313" key="3">
    <source>
        <dbReference type="EMBL" id="ODH29207.1"/>
    </source>
</evidence>
<name>A0A1D2JEW9_PARBR</name>
<organism evidence="3 4">
    <name type="scientific">Paracoccidioides brasiliensis</name>
    <dbReference type="NCBI Taxonomy" id="121759"/>
    <lineage>
        <taxon>Eukaryota</taxon>
        <taxon>Fungi</taxon>
        <taxon>Dikarya</taxon>
        <taxon>Ascomycota</taxon>
        <taxon>Pezizomycotina</taxon>
        <taxon>Eurotiomycetes</taxon>
        <taxon>Eurotiomycetidae</taxon>
        <taxon>Onygenales</taxon>
        <taxon>Ajellomycetaceae</taxon>
        <taxon>Paracoccidioides</taxon>
    </lineage>
</organism>
<keyword evidence="2" id="KW-0812">Transmembrane</keyword>
<evidence type="ECO:0000313" key="4">
    <source>
        <dbReference type="Proteomes" id="UP000242814"/>
    </source>
</evidence>
<keyword evidence="2" id="KW-0472">Membrane</keyword>
<accession>A0A1D2JEW9</accession>
<dbReference type="VEuPathDB" id="FungiDB:PABG_12599"/>
<proteinExistence type="predicted"/>